<dbReference type="AlphaFoldDB" id="A0A0D9YUN5"/>
<organism evidence="2">
    <name type="scientific">Oryza glumipatula</name>
    <dbReference type="NCBI Taxonomy" id="40148"/>
    <lineage>
        <taxon>Eukaryota</taxon>
        <taxon>Viridiplantae</taxon>
        <taxon>Streptophyta</taxon>
        <taxon>Embryophyta</taxon>
        <taxon>Tracheophyta</taxon>
        <taxon>Spermatophyta</taxon>
        <taxon>Magnoliopsida</taxon>
        <taxon>Liliopsida</taxon>
        <taxon>Poales</taxon>
        <taxon>Poaceae</taxon>
        <taxon>BOP clade</taxon>
        <taxon>Oryzoideae</taxon>
        <taxon>Oryzeae</taxon>
        <taxon>Oryzinae</taxon>
        <taxon>Oryza</taxon>
    </lineage>
</organism>
<protein>
    <submittedName>
        <fullName evidence="2">Uncharacterized protein</fullName>
    </submittedName>
</protein>
<dbReference type="EnsemblPlants" id="OGLUM02G23720.1">
    <property type="protein sequence ID" value="OGLUM02G23720.1"/>
    <property type="gene ID" value="OGLUM02G23720"/>
</dbReference>
<evidence type="ECO:0000313" key="3">
    <source>
        <dbReference type="Proteomes" id="UP000026961"/>
    </source>
</evidence>
<reference evidence="2" key="1">
    <citation type="submission" date="2015-04" db="UniProtKB">
        <authorList>
            <consortium name="EnsemblPlants"/>
        </authorList>
    </citation>
    <scope>IDENTIFICATION</scope>
</reference>
<dbReference type="HOGENOM" id="CLU_1963030_0_0_1"/>
<reference evidence="2" key="2">
    <citation type="submission" date="2018-05" db="EMBL/GenBank/DDBJ databases">
        <title>OgluRS3 (Oryza glumaepatula Reference Sequence Version 3).</title>
        <authorList>
            <person name="Zhang J."/>
            <person name="Kudrna D."/>
            <person name="Lee S."/>
            <person name="Talag J."/>
            <person name="Welchert J."/>
            <person name="Wing R.A."/>
        </authorList>
    </citation>
    <scope>NUCLEOTIDE SEQUENCE [LARGE SCALE GENOMIC DNA]</scope>
</reference>
<sequence length="128" mass="13829">MHGPDGLDGLQKDGHAAHESIDDLFFPSSSSPLRGAVSPAANSRLGWAGVSFLLPEAQSLNELSGALDNRTLTLTAKEQEAKIKKLEQDLKVQETKLKKLESEFKSGKEQCKTANVTLEKLADAARAR</sequence>
<feature type="coiled-coil region" evidence="1">
    <location>
        <begin position="69"/>
        <end position="110"/>
    </location>
</feature>
<proteinExistence type="predicted"/>
<keyword evidence="3" id="KW-1185">Reference proteome</keyword>
<dbReference type="Proteomes" id="UP000026961">
    <property type="component" value="Chromosome 2"/>
</dbReference>
<evidence type="ECO:0000313" key="2">
    <source>
        <dbReference type="EnsemblPlants" id="OGLUM02G23720.1"/>
    </source>
</evidence>
<evidence type="ECO:0000256" key="1">
    <source>
        <dbReference type="SAM" id="Coils"/>
    </source>
</evidence>
<name>A0A0D9YUN5_9ORYZ</name>
<accession>A0A0D9YUN5</accession>
<dbReference type="Gramene" id="OGLUM02G23720.1">
    <property type="protein sequence ID" value="OGLUM02G23720.1"/>
    <property type="gene ID" value="OGLUM02G23720"/>
</dbReference>
<keyword evidence="1" id="KW-0175">Coiled coil</keyword>